<keyword evidence="5 10" id="KW-0436">Ligase</keyword>
<comment type="similarity">
    <text evidence="2 10">Belongs to the class-I aminoacyl-tRNA synthetase family. Glutamate--tRNA ligase type 1 subfamily.</text>
</comment>
<dbReference type="PROSITE" id="PS00178">
    <property type="entry name" value="AA_TRNA_LIGASE_I"/>
    <property type="match status" value="1"/>
</dbReference>
<evidence type="ECO:0000256" key="1">
    <source>
        <dbReference type="ARBA" id="ARBA00004496"/>
    </source>
</evidence>
<dbReference type="GO" id="GO:0000049">
    <property type="term" value="F:tRNA binding"/>
    <property type="evidence" value="ECO:0007669"/>
    <property type="project" value="InterPro"/>
</dbReference>
<protein>
    <recommendedName>
        <fullName evidence="10">Glutamate--tRNA ligase</fullName>
        <ecNumber evidence="10">6.1.1.17</ecNumber>
    </recommendedName>
    <alternativeName>
        <fullName evidence="10">Glutamyl-tRNA synthetase</fullName>
        <shortName evidence="10">GluRS</shortName>
    </alternativeName>
</protein>
<dbReference type="InterPro" id="IPR001412">
    <property type="entry name" value="aa-tRNA-synth_I_CS"/>
</dbReference>
<dbReference type="Gene3D" id="1.10.10.350">
    <property type="match status" value="1"/>
</dbReference>
<dbReference type="Gene3D" id="3.40.50.620">
    <property type="entry name" value="HUPs"/>
    <property type="match status" value="1"/>
</dbReference>
<reference evidence="13 14" key="1">
    <citation type="journal article" date="2016" name="Nat. Commun.">
        <title>Thousands of microbial genomes shed light on interconnected biogeochemical processes in an aquifer system.</title>
        <authorList>
            <person name="Anantharaman K."/>
            <person name="Brown C.T."/>
            <person name="Hug L.A."/>
            <person name="Sharon I."/>
            <person name="Castelle C.J."/>
            <person name="Probst A.J."/>
            <person name="Thomas B.C."/>
            <person name="Singh A."/>
            <person name="Wilkins M.J."/>
            <person name="Karaoz U."/>
            <person name="Brodie E.L."/>
            <person name="Williams K.H."/>
            <person name="Hubbard S.S."/>
            <person name="Banfield J.F."/>
        </authorList>
    </citation>
    <scope>NUCLEOTIDE SEQUENCE [LARGE SCALE GENOMIC DNA]</scope>
</reference>
<comment type="subunit">
    <text evidence="3 10">Monomer.</text>
</comment>
<dbReference type="PANTHER" id="PTHR43311:SF2">
    <property type="entry name" value="GLUTAMATE--TRNA LIGASE, MITOCHONDRIAL-RELATED"/>
    <property type="match status" value="1"/>
</dbReference>
<evidence type="ECO:0000259" key="12">
    <source>
        <dbReference type="Pfam" id="PF19269"/>
    </source>
</evidence>
<dbReference type="InterPro" id="IPR014729">
    <property type="entry name" value="Rossmann-like_a/b/a_fold"/>
</dbReference>
<feature type="domain" description="Aminoacyl-tRNA synthetase class I anticodon-binding" evidence="12">
    <location>
        <begin position="347"/>
        <end position="492"/>
    </location>
</feature>
<evidence type="ECO:0000256" key="7">
    <source>
        <dbReference type="ARBA" id="ARBA00022840"/>
    </source>
</evidence>
<sequence>MVTPSKKAVRVRLAPSPTGLFHVGTARTALFNWLFARQNNGTFVVRIEDTDTERSEKKFELEILESLSWLGLMWDEGPAAVSDKRQGTGDKNYVGNYGPYRQSERKDIYKKYIERLLADGHAYYCYCTKEELDAERQAMLAQGLPPKYGGHCRNLKTPPAGKKPEVIRFKTPEAAVEFKDIIRGKVTFNAALMGDIVIAKDISTPLFNLANVIDDGLMGISHVIRGEDHLSNTPKQILFQKALGFNEVEYAHLPLILAPDRSKLSKRFAETSLLEYRAKGFLPEAIINFLALLGWHPKDDREVMLPENLIAEFNLARVQKGGAIFNQEKLDWLQGEHLKKLDDKGIMKKLKPILVEKNIQSSDELLERVIEVERARIRNLSEFAEEIRFFFALPEYEPKLLAWKKQPTNPTDIRRILTLVIEALAPLKLKGNHVGKDEISGALAELVETEGRGAVLWPLRVALSGREVSPDPTEITELLGMHETERRIEIAIKKTEIL</sequence>
<dbReference type="InterPro" id="IPR004527">
    <property type="entry name" value="Glu-tRNA-ligase_bac/mito"/>
</dbReference>
<dbReference type="Pfam" id="PF00749">
    <property type="entry name" value="tRNA-synt_1c"/>
    <property type="match status" value="1"/>
</dbReference>
<evidence type="ECO:0000256" key="4">
    <source>
        <dbReference type="ARBA" id="ARBA00022490"/>
    </source>
</evidence>
<dbReference type="STRING" id="1802126.A3B25_03560"/>
<dbReference type="PANTHER" id="PTHR43311">
    <property type="entry name" value="GLUTAMATE--TRNA LIGASE"/>
    <property type="match status" value="1"/>
</dbReference>
<feature type="short sequence motif" description="'KMSKS' region" evidence="10">
    <location>
        <begin position="263"/>
        <end position="267"/>
    </location>
</feature>
<dbReference type="GO" id="GO:0008270">
    <property type="term" value="F:zinc ion binding"/>
    <property type="evidence" value="ECO:0007669"/>
    <property type="project" value="InterPro"/>
</dbReference>
<dbReference type="HAMAP" id="MF_00022">
    <property type="entry name" value="Glu_tRNA_synth_type1"/>
    <property type="match status" value="1"/>
</dbReference>
<dbReference type="SUPFAM" id="SSF52374">
    <property type="entry name" value="Nucleotidylyl transferase"/>
    <property type="match status" value="1"/>
</dbReference>
<evidence type="ECO:0000259" key="11">
    <source>
        <dbReference type="Pfam" id="PF00749"/>
    </source>
</evidence>
<dbReference type="GO" id="GO:0005524">
    <property type="term" value="F:ATP binding"/>
    <property type="evidence" value="ECO:0007669"/>
    <property type="project" value="UniProtKB-UniRule"/>
</dbReference>
<organism evidence="13 14">
    <name type="scientific">Candidatus Ryanbacteria bacterium RIFCSPLOWO2_01_FULL_48_26</name>
    <dbReference type="NCBI Taxonomy" id="1802126"/>
    <lineage>
        <taxon>Bacteria</taxon>
        <taxon>Candidatus Ryaniibacteriota</taxon>
    </lineage>
</organism>
<evidence type="ECO:0000256" key="9">
    <source>
        <dbReference type="ARBA" id="ARBA00023146"/>
    </source>
</evidence>
<evidence type="ECO:0000256" key="2">
    <source>
        <dbReference type="ARBA" id="ARBA00007894"/>
    </source>
</evidence>
<feature type="domain" description="Glutamyl/glutaminyl-tRNA synthetase class Ib catalytic" evidence="11">
    <location>
        <begin position="9"/>
        <end position="332"/>
    </location>
</feature>
<dbReference type="InterPro" id="IPR045462">
    <property type="entry name" value="aa-tRNA-synth_I_cd-bd"/>
</dbReference>
<dbReference type="FunFam" id="3.40.50.620:FF:000007">
    <property type="entry name" value="Glutamate--tRNA ligase"/>
    <property type="match status" value="1"/>
</dbReference>
<accession>A0A1G2GWT8</accession>
<dbReference type="InterPro" id="IPR020058">
    <property type="entry name" value="Glu/Gln-tRNA-synth_Ib_cat-dom"/>
</dbReference>
<dbReference type="AlphaFoldDB" id="A0A1G2GWT8"/>
<evidence type="ECO:0000256" key="10">
    <source>
        <dbReference type="HAMAP-Rule" id="MF_00022"/>
    </source>
</evidence>
<dbReference type="InterPro" id="IPR020751">
    <property type="entry name" value="aa-tRNA-synth_I_codon-bd_sub2"/>
</dbReference>
<comment type="caution">
    <text evidence="13">The sequence shown here is derived from an EMBL/GenBank/DDBJ whole genome shotgun (WGS) entry which is preliminary data.</text>
</comment>
<dbReference type="Pfam" id="PF19269">
    <property type="entry name" value="Anticodon_2"/>
    <property type="match status" value="1"/>
</dbReference>
<dbReference type="GO" id="GO:0005829">
    <property type="term" value="C:cytosol"/>
    <property type="evidence" value="ECO:0007669"/>
    <property type="project" value="TreeGrafter"/>
</dbReference>
<dbReference type="Proteomes" id="UP000179106">
    <property type="component" value="Unassembled WGS sequence"/>
</dbReference>
<dbReference type="GO" id="GO:0006424">
    <property type="term" value="P:glutamyl-tRNA aminoacylation"/>
    <property type="evidence" value="ECO:0007669"/>
    <property type="project" value="UniProtKB-UniRule"/>
</dbReference>
<evidence type="ECO:0000313" key="14">
    <source>
        <dbReference type="Proteomes" id="UP000179106"/>
    </source>
</evidence>
<name>A0A1G2GWT8_9BACT</name>
<keyword evidence="9 10" id="KW-0030">Aminoacyl-tRNA synthetase</keyword>
<evidence type="ECO:0000256" key="6">
    <source>
        <dbReference type="ARBA" id="ARBA00022741"/>
    </source>
</evidence>
<evidence type="ECO:0000313" key="13">
    <source>
        <dbReference type="EMBL" id="OGZ54666.1"/>
    </source>
</evidence>
<comment type="subcellular location">
    <subcellularLocation>
        <location evidence="1 10">Cytoplasm</location>
    </subcellularLocation>
</comment>
<keyword evidence="8 10" id="KW-0648">Protein biosynthesis</keyword>
<proteinExistence type="inferred from homology"/>
<dbReference type="EMBL" id="MHNW01000004">
    <property type="protein sequence ID" value="OGZ54666.1"/>
    <property type="molecule type" value="Genomic_DNA"/>
</dbReference>
<dbReference type="GO" id="GO:0004818">
    <property type="term" value="F:glutamate-tRNA ligase activity"/>
    <property type="evidence" value="ECO:0007669"/>
    <property type="project" value="UniProtKB-UniRule"/>
</dbReference>
<feature type="binding site" evidence="10">
    <location>
        <position position="266"/>
    </location>
    <ligand>
        <name>ATP</name>
        <dbReference type="ChEBI" id="CHEBI:30616"/>
    </ligand>
</feature>
<evidence type="ECO:0000256" key="5">
    <source>
        <dbReference type="ARBA" id="ARBA00022598"/>
    </source>
</evidence>
<dbReference type="InterPro" id="IPR000924">
    <property type="entry name" value="Glu/Gln-tRNA-synth"/>
</dbReference>
<evidence type="ECO:0000256" key="3">
    <source>
        <dbReference type="ARBA" id="ARBA00011245"/>
    </source>
</evidence>
<dbReference type="EC" id="6.1.1.17" evidence="10"/>
<keyword evidence="7 10" id="KW-0067">ATP-binding</keyword>
<gene>
    <name evidence="10" type="primary">gltX</name>
    <name evidence="13" type="ORF">A3B25_03560</name>
</gene>
<dbReference type="InterPro" id="IPR049940">
    <property type="entry name" value="GluQ/Sye"/>
</dbReference>
<dbReference type="PRINTS" id="PR00987">
    <property type="entry name" value="TRNASYNTHGLU"/>
</dbReference>
<evidence type="ECO:0000256" key="8">
    <source>
        <dbReference type="ARBA" id="ARBA00022917"/>
    </source>
</evidence>
<feature type="short sequence motif" description="'HIGH' region" evidence="10">
    <location>
        <begin position="15"/>
        <end position="25"/>
    </location>
</feature>
<dbReference type="CDD" id="cd00808">
    <property type="entry name" value="GluRS_core"/>
    <property type="match status" value="1"/>
</dbReference>
<dbReference type="NCBIfam" id="TIGR00464">
    <property type="entry name" value="gltX_bact"/>
    <property type="match status" value="1"/>
</dbReference>
<dbReference type="SUPFAM" id="SSF48163">
    <property type="entry name" value="An anticodon-binding domain of class I aminoacyl-tRNA synthetases"/>
    <property type="match status" value="1"/>
</dbReference>
<dbReference type="InterPro" id="IPR033910">
    <property type="entry name" value="GluRS_core"/>
</dbReference>
<keyword evidence="4 10" id="KW-0963">Cytoplasm</keyword>
<comment type="caution">
    <text evidence="10">Lacks conserved residue(s) required for the propagation of feature annotation.</text>
</comment>
<keyword evidence="6 10" id="KW-0547">Nucleotide-binding</keyword>
<dbReference type="InterPro" id="IPR008925">
    <property type="entry name" value="aa_tRNA-synth_I_cd-bd_sf"/>
</dbReference>
<comment type="function">
    <text evidence="10">Catalyzes the attachment of glutamate to tRNA(Glu) in a two-step reaction: glutamate is first activated by ATP to form Glu-AMP and then transferred to the acceptor end of tRNA(Glu).</text>
</comment>
<comment type="catalytic activity">
    <reaction evidence="10">
        <text>tRNA(Glu) + L-glutamate + ATP = L-glutamyl-tRNA(Glu) + AMP + diphosphate</text>
        <dbReference type="Rhea" id="RHEA:23540"/>
        <dbReference type="Rhea" id="RHEA-COMP:9663"/>
        <dbReference type="Rhea" id="RHEA-COMP:9680"/>
        <dbReference type="ChEBI" id="CHEBI:29985"/>
        <dbReference type="ChEBI" id="CHEBI:30616"/>
        <dbReference type="ChEBI" id="CHEBI:33019"/>
        <dbReference type="ChEBI" id="CHEBI:78442"/>
        <dbReference type="ChEBI" id="CHEBI:78520"/>
        <dbReference type="ChEBI" id="CHEBI:456215"/>
        <dbReference type="EC" id="6.1.1.17"/>
    </reaction>
</comment>